<keyword evidence="2" id="KW-1185">Reference proteome</keyword>
<sequence>MPFRTIEVSLPKFAPPGVSFVTVKSAALKRRADLTLYVPPTAPDHGPLPLVTLLHGVFGSHWAWMFKGGAHEVLNRLITEENLPPMMLAMPSDGLWGDGSAYARHAEADYHHWIVQEVPAAATLVDPRIARGPRFLAGLSMGGYGALRLGALHADKFNAISAHSPCTDVAQMMHFVEEPLEQFHLTEDEPMSAFECLRKNAHCLPPVRFDCGNEDVLLEHSRLLHHQLQHAGIPHVYQEFPGGHTWDYWHEHLADTLRFFAKTLW</sequence>
<accession>A0A1T4WZI6</accession>
<dbReference type="InterPro" id="IPR000801">
    <property type="entry name" value="Esterase-like"/>
</dbReference>
<dbReference type="AlphaFoldDB" id="A0A1T4WZI6"/>
<gene>
    <name evidence="1" type="ORF">SAMN02745166_00958</name>
</gene>
<organism evidence="1 2">
    <name type="scientific">Prosthecobacter debontii</name>
    <dbReference type="NCBI Taxonomy" id="48467"/>
    <lineage>
        <taxon>Bacteria</taxon>
        <taxon>Pseudomonadati</taxon>
        <taxon>Verrucomicrobiota</taxon>
        <taxon>Verrucomicrobiia</taxon>
        <taxon>Verrucomicrobiales</taxon>
        <taxon>Verrucomicrobiaceae</taxon>
        <taxon>Prosthecobacter</taxon>
    </lineage>
</organism>
<evidence type="ECO:0000313" key="1">
    <source>
        <dbReference type="EMBL" id="SKA82750.1"/>
    </source>
</evidence>
<dbReference type="InterPro" id="IPR029058">
    <property type="entry name" value="AB_hydrolase_fold"/>
</dbReference>
<dbReference type="PANTHER" id="PTHR48098:SF1">
    <property type="entry name" value="DIACYLGLYCEROL ACYLTRANSFERASE_MYCOLYLTRANSFERASE AG85A"/>
    <property type="match status" value="1"/>
</dbReference>
<dbReference type="Pfam" id="PF00756">
    <property type="entry name" value="Esterase"/>
    <property type="match status" value="1"/>
</dbReference>
<dbReference type="GO" id="GO:0016747">
    <property type="term" value="F:acyltransferase activity, transferring groups other than amino-acyl groups"/>
    <property type="evidence" value="ECO:0007669"/>
    <property type="project" value="TreeGrafter"/>
</dbReference>
<dbReference type="Gene3D" id="3.40.50.1820">
    <property type="entry name" value="alpha/beta hydrolase"/>
    <property type="match status" value="1"/>
</dbReference>
<dbReference type="SUPFAM" id="SSF53474">
    <property type="entry name" value="alpha/beta-Hydrolases"/>
    <property type="match status" value="1"/>
</dbReference>
<dbReference type="STRING" id="48467.SAMN02745166_00958"/>
<dbReference type="InterPro" id="IPR050583">
    <property type="entry name" value="Mycobacterial_A85_antigen"/>
</dbReference>
<evidence type="ECO:0000313" key="2">
    <source>
        <dbReference type="Proteomes" id="UP000190774"/>
    </source>
</evidence>
<dbReference type="OrthoDB" id="9803578at2"/>
<dbReference type="EMBL" id="FUYE01000002">
    <property type="protein sequence ID" value="SKA82750.1"/>
    <property type="molecule type" value="Genomic_DNA"/>
</dbReference>
<proteinExistence type="predicted"/>
<name>A0A1T4WZI6_9BACT</name>
<dbReference type="Proteomes" id="UP000190774">
    <property type="component" value="Unassembled WGS sequence"/>
</dbReference>
<protein>
    <submittedName>
        <fullName evidence="1">Enterochelin esterase</fullName>
    </submittedName>
</protein>
<reference evidence="2" key="1">
    <citation type="submission" date="2017-02" db="EMBL/GenBank/DDBJ databases">
        <authorList>
            <person name="Varghese N."/>
            <person name="Submissions S."/>
        </authorList>
    </citation>
    <scope>NUCLEOTIDE SEQUENCE [LARGE SCALE GENOMIC DNA]</scope>
    <source>
        <strain evidence="2">ATCC 700200</strain>
    </source>
</reference>
<dbReference type="PANTHER" id="PTHR48098">
    <property type="entry name" value="ENTEROCHELIN ESTERASE-RELATED"/>
    <property type="match status" value="1"/>
</dbReference>
<dbReference type="RefSeq" id="WP_078812148.1">
    <property type="nucleotide sequence ID" value="NZ_FUYE01000002.1"/>
</dbReference>